<keyword evidence="2" id="KW-0560">Oxidoreductase</keyword>
<dbReference type="PANTHER" id="PTHR33336:SF3">
    <property type="entry name" value="ABM DOMAIN-CONTAINING PROTEIN"/>
    <property type="match status" value="1"/>
</dbReference>
<protein>
    <submittedName>
        <fullName evidence="2">Antibiotic biosynthesis monooxygenase</fullName>
    </submittedName>
</protein>
<dbReference type="InterPro" id="IPR050744">
    <property type="entry name" value="AI-2_Isomerase_LsrG"/>
</dbReference>
<dbReference type="Gene3D" id="3.30.70.100">
    <property type="match status" value="1"/>
</dbReference>
<dbReference type="AlphaFoldDB" id="A0A4S8PQR2"/>
<dbReference type="PANTHER" id="PTHR33336">
    <property type="entry name" value="QUINOL MONOOXYGENASE YGIN-RELATED"/>
    <property type="match status" value="1"/>
</dbReference>
<accession>A0A4S8PQR2</accession>
<reference evidence="3" key="1">
    <citation type="submission" date="2019-04" db="EMBL/GenBank/DDBJ databases">
        <title>Nocardioides xinjiangensis sp. nov.</title>
        <authorList>
            <person name="Liu S."/>
        </authorList>
    </citation>
    <scope>NUCLEOTIDE SEQUENCE [LARGE SCALE GENOMIC DNA]</scope>
    <source>
        <strain evidence="3">18</strain>
    </source>
</reference>
<evidence type="ECO:0000259" key="1">
    <source>
        <dbReference type="PROSITE" id="PS51725"/>
    </source>
</evidence>
<dbReference type="SUPFAM" id="SSF54909">
    <property type="entry name" value="Dimeric alpha+beta barrel"/>
    <property type="match status" value="1"/>
</dbReference>
<dbReference type="PROSITE" id="PS51725">
    <property type="entry name" value="ABM"/>
    <property type="match status" value="1"/>
</dbReference>
<dbReference type="InterPro" id="IPR007138">
    <property type="entry name" value="ABM_dom"/>
</dbReference>
<organism evidence="2 3">
    <name type="scientific">Glycomyces buryatensis</name>
    <dbReference type="NCBI Taxonomy" id="2570927"/>
    <lineage>
        <taxon>Bacteria</taxon>
        <taxon>Bacillati</taxon>
        <taxon>Actinomycetota</taxon>
        <taxon>Actinomycetes</taxon>
        <taxon>Glycomycetales</taxon>
        <taxon>Glycomycetaceae</taxon>
        <taxon>Glycomyces</taxon>
    </lineage>
</organism>
<proteinExistence type="predicted"/>
<reference evidence="2 3" key="2">
    <citation type="submission" date="2019-05" db="EMBL/GenBank/DDBJ databases">
        <title>Glycomyces buryatensis sp. nov.</title>
        <authorList>
            <person name="Nikitina E."/>
        </authorList>
    </citation>
    <scope>NUCLEOTIDE SEQUENCE [LARGE SCALE GENOMIC DNA]</scope>
    <source>
        <strain evidence="2 3">18</strain>
    </source>
</reference>
<comment type="caution">
    <text evidence="2">The sequence shown here is derived from an EMBL/GenBank/DDBJ whole genome shotgun (WGS) entry which is preliminary data.</text>
</comment>
<keyword evidence="2" id="KW-0503">Monooxygenase</keyword>
<evidence type="ECO:0000313" key="3">
    <source>
        <dbReference type="Proteomes" id="UP000308760"/>
    </source>
</evidence>
<dbReference type="InterPro" id="IPR011008">
    <property type="entry name" value="Dimeric_a/b-barrel"/>
</dbReference>
<dbReference type="OrthoDB" id="5080511at2"/>
<keyword evidence="3" id="KW-1185">Reference proteome</keyword>
<name>A0A4S8PQR2_9ACTN</name>
<dbReference type="GO" id="GO:0004497">
    <property type="term" value="F:monooxygenase activity"/>
    <property type="evidence" value="ECO:0007669"/>
    <property type="project" value="UniProtKB-KW"/>
</dbReference>
<gene>
    <name evidence="2" type="ORF">FAB82_25275</name>
</gene>
<dbReference type="EMBL" id="STGY01000083">
    <property type="protein sequence ID" value="THV33458.1"/>
    <property type="molecule type" value="Genomic_DNA"/>
</dbReference>
<dbReference type="Pfam" id="PF03992">
    <property type="entry name" value="ABM"/>
    <property type="match status" value="1"/>
</dbReference>
<dbReference type="Proteomes" id="UP000308760">
    <property type="component" value="Unassembled WGS sequence"/>
</dbReference>
<sequence length="125" mass="13645">MRSHRPHHNARAAPVQSSIGSGYGGAMIVVHAYVYAQTEHREAYRAGLQAMREATLAGDAGCLEYSVWADSDDPDKFVFVERWTDLASLKAHIDAPHHVGASAALEALRARPADIHVFEAEPIDL</sequence>
<feature type="domain" description="ABM" evidence="1">
    <location>
        <begin position="28"/>
        <end position="118"/>
    </location>
</feature>
<evidence type="ECO:0000313" key="2">
    <source>
        <dbReference type="EMBL" id="THV33458.1"/>
    </source>
</evidence>